<comment type="caution">
    <text evidence="2">The sequence shown here is derived from an EMBL/GenBank/DDBJ whole genome shotgun (WGS) entry which is preliminary data.</text>
</comment>
<name>A0A8B6M6N8_METTU</name>
<dbReference type="AlphaFoldDB" id="A0A8B6M6N8"/>
<feature type="region of interest" description="Disordered" evidence="1">
    <location>
        <begin position="1"/>
        <end position="20"/>
    </location>
</feature>
<accession>A0A8B6M6N8</accession>
<reference evidence="2 3" key="1">
    <citation type="submission" date="2019-05" db="EMBL/GenBank/DDBJ databases">
        <authorList>
            <person name="Farhan Ul Haque M."/>
        </authorList>
    </citation>
    <scope>NUCLEOTIDE SEQUENCE [LARGE SCALE GENOMIC DNA]</scope>
    <source>
        <strain evidence="2">2</strain>
    </source>
</reference>
<gene>
    <name evidence="2" type="ORF">MPC4_240046</name>
</gene>
<proteinExistence type="predicted"/>
<dbReference type="InterPro" id="IPR021558">
    <property type="entry name" value="MazE-like"/>
</dbReference>
<keyword evidence="3" id="KW-1185">Reference proteome</keyword>
<dbReference type="EMBL" id="CABFMQ020000081">
    <property type="protein sequence ID" value="VTZ50467.1"/>
    <property type="molecule type" value="Genomic_DNA"/>
</dbReference>
<protein>
    <recommendedName>
        <fullName evidence="4">Antitoxin MazE</fullName>
    </recommendedName>
</protein>
<dbReference type="Proteomes" id="UP000485880">
    <property type="component" value="Unassembled WGS sequence"/>
</dbReference>
<organism evidence="2 3">
    <name type="scientific">Methylocella tundrae</name>
    <dbReference type="NCBI Taxonomy" id="227605"/>
    <lineage>
        <taxon>Bacteria</taxon>
        <taxon>Pseudomonadati</taxon>
        <taxon>Pseudomonadota</taxon>
        <taxon>Alphaproteobacteria</taxon>
        <taxon>Hyphomicrobiales</taxon>
        <taxon>Beijerinckiaceae</taxon>
        <taxon>Methylocella</taxon>
    </lineage>
</organism>
<evidence type="ECO:0008006" key="4">
    <source>
        <dbReference type="Google" id="ProtNLM"/>
    </source>
</evidence>
<sequence length="78" mass="8718">MPRRPRQLSPAPPQKRMASYRQRMRAAGLRPVQIWAPDSRAPDFAAKCRAQALAVAASDPAGDEIMRFVAGVYEWPEP</sequence>
<evidence type="ECO:0000256" key="1">
    <source>
        <dbReference type="SAM" id="MobiDB-lite"/>
    </source>
</evidence>
<evidence type="ECO:0000313" key="3">
    <source>
        <dbReference type="Proteomes" id="UP000485880"/>
    </source>
</evidence>
<dbReference type="Pfam" id="PF11455">
    <property type="entry name" value="MazE-like"/>
    <property type="match status" value="1"/>
</dbReference>
<evidence type="ECO:0000313" key="2">
    <source>
        <dbReference type="EMBL" id="VTZ50467.1"/>
    </source>
</evidence>